<gene>
    <name evidence="3" type="ORF">QU481_17230</name>
</gene>
<evidence type="ECO:0000259" key="2">
    <source>
        <dbReference type="Pfam" id="PF02525"/>
    </source>
</evidence>
<protein>
    <submittedName>
        <fullName evidence="3">NAD(P)H-dependent oxidoreductase</fullName>
    </submittedName>
</protein>
<dbReference type="EMBL" id="JAUEDK010000037">
    <property type="protein sequence ID" value="MDN0076611.1"/>
    <property type="molecule type" value="Genomic_DNA"/>
</dbReference>
<dbReference type="Pfam" id="PF02525">
    <property type="entry name" value="Flavodoxin_2"/>
    <property type="match status" value="1"/>
</dbReference>
<accession>A0ABT7XS43</accession>
<evidence type="ECO:0000313" key="4">
    <source>
        <dbReference type="Proteomes" id="UP001168540"/>
    </source>
</evidence>
<proteinExistence type="predicted"/>
<dbReference type="Proteomes" id="UP001168540">
    <property type="component" value="Unassembled WGS sequence"/>
</dbReference>
<dbReference type="SUPFAM" id="SSF52218">
    <property type="entry name" value="Flavoproteins"/>
    <property type="match status" value="1"/>
</dbReference>
<sequence>MSTNRILLVYAHRDPGASRVNRALLDAAASLSNVTVHNLTARYPDLRIDTEHEQRLLLEHDTIVLQFPFYWYSTPAILKEWQDAVLAYGFAYGENGDKLHGKKLMIATTTGGPAEAYEAGGYNQFTLSELLRPLQATANLAGMSYEPIFAVSGVRMLDEAALDRAATAYRARLVAF</sequence>
<name>A0ABT7XS43_9NEIS</name>
<dbReference type="InterPro" id="IPR003680">
    <property type="entry name" value="Flavodoxin_fold"/>
</dbReference>
<dbReference type="InterPro" id="IPR029039">
    <property type="entry name" value="Flavoprotein-like_sf"/>
</dbReference>
<evidence type="ECO:0000313" key="3">
    <source>
        <dbReference type="EMBL" id="MDN0076611.1"/>
    </source>
</evidence>
<dbReference type="PANTHER" id="PTHR47307">
    <property type="entry name" value="GLUTATHIONE-REGULATED POTASSIUM-EFFLUX SYSTEM ANCILLARY PROTEIN KEFG"/>
    <property type="match status" value="1"/>
</dbReference>
<keyword evidence="1" id="KW-0560">Oxidoreductase</keyword>
<comment type="caution">
    <text evidence="3">The sequence shown here is derived from an EMBL/GenBank/DDBJ whole genome shotgun (WGS) entry which is preliminary data.</text>
</comment>
<organism evidence="3 4">
    <name type="scientific">Crenobacter oryzisoli</name>
    <dbReference type="NCBI Taxonomy" id="3056844"/>
    <lineage>
        <taxon>Bacteria</taxon>
        <taxon>Pseudomonadati</taxon>
        <taxon>Pseudomonadota</taxon>
        <taxon>Betaproteobacteria</taxon>
        <taxon>Neisseriales</taxon>
        <taxon>Neisseriaceae</taxon>
        <taxon>Crenobacter</taxon>
    </lineage>
</organism>
<reference evidence="3" key="1">
    <citation type="submission" date="2023-06" db="EMBL/GenBank/DDBJ databases">
        <authorList>
            <person name="Zhang S."/>
        </authorList>
    </citation>
    <scope>NUCLEOTIDE SEQUENCE</scope>
    <source>
        <strain evidence="3">SG2303</strain>
    </source>
</reference>
<dbReference type="Gene3D" id="3.40.50.360">
    <property type="match status" value="1"/>
</dbReference>
<dbReference type="PANTHER" id="PTHR47307:SF1">
    <property type="entry name" value="GLUTATHIONE-REGULATED POTASSIUM-EFFLUX SYSTEM ANCILLARY PROTEIN KEFG"/>
    <property type="match status" value="1"/>
</dbReference>
<feature type="domain" description="Flavodoxin-like fold" evidence="2">
    <location>
        <begin position="5"/>
        <end position="173"/>
    </location>
</feature>
<dbReference type="RefSeq" id="WP_289831263.1">
    <property type="nucleotide sequence ID" value="NZ_JAUEDK010000037.1"/>
</dbReference>
<dbReference type="InterPro" id="IPR046980">
    <property type="entry name" value="KefG/KefF"/>
</dbReference>
<evidence type="ECO:0000256" key="1">
    <source>
        <dbReference type="ARBA" id="ARBA00023002"/>
    </source>
</evidence>
<keyword evidence="4" id="KW-1185">Reference proteome</keyword>